<dbReference type="PANTHER" id="PTHR43711:SF26">
    <property type="entry name" value="SENSOR HISTIDINE KINASE RCSC"/>
    <property type="match status" value="1"/>
</dbReference>
<dbReference type="Gene3D" id="3.30.565.10">
    <property type="entry name" value="Histidine kinase-like ATPase, C-terminal domain"/>
    <property type="match status" value="1"/>
</dbReference>
<keyword evidence="6" id="KW-0175">Coiled coil</keyword>
<protein>
    <recommendedName>
        <fullName evidence="2">histidine kinase</fullName>
        <ecNumber evidence="2">2.7.13.3</ecNumber>
    </recommendedName>
</protein>
<keyword evidence="7" id="KW-1133">Transmembrane helix</keyword>
<comment type="catalytic activity">
    <reaction evidence="1">
        <text>ATP + protein L-histidine = ADP + protein N-phospho-L-histidine.</text>
        <dbReference type="EC" id="2.7.13.3"/>
    </reaction>
</comment>
<evidence type="ECO:0000256" key="1">
    <source>
        <dbReference type="ARBA" id="ARBA00000085"/>
    </source>
</evidence>
<dbReference type="OrthoDB" id="2359336at2"/>
<accession>A0A5A8F3L2</accession>
<dbReference type="SUPFAM" id="SSF47384">
    <property type="entry name" value="Homodimeric domain of signal transducing histidine kinase"/>
    <property type="match status" value="1"/>
</dbReference>
<dbReference type="Gene3D" id="1.10.287.130">
    <property type="match status" value="1"/>
</dbReference>
<dbReference type="AlphaFoldDB" id="A0A5A8F3L2"/>
<reference evidence="9 10" key="1">
    <citation type="submission" date="2019-06" db="EMBL/GenBank/DDBJ databases">
        <title>Genomic insights into carbon and energy metabolism of Deferribacter autotrophicus revealed new metabolic traits in the phylum Deferribacteres.</title>
        <authorList>
            <person name="Slobodkin A.I."/>
            <person name="Slobodkina G.B."/>
            <person name="Allioux M."/>
            <person name="Alain K."/>
            <person name="Jebbar M."/>
            <person name="Shadrin V."/>
            <person name="Kublanov I.V."/>
            <person name="Toshchakov S.V."/>
            <person name="Bonch-Osmolovskaya E.A."/>
        </authorList>
    </citation>
    <scope>NUCLEOTIDE SEQUENCE [LARGE SCALE GENOMIC DNA]</scope>
    <source>
        <strain evidence="9 10">SL50</strain>
    </source>
</reference>
<comment type="caution">
    <text evidence="9">The sequence shown here is derived from an EMBL/GenBank/DDBJ whole genome shotgun (WGS) entry which is preliminary data.</text>
</comment>
<evidence type="ECO:0000256" key="6">
    <source>
        <dbReference type="SAM" id="Coils"/>
    </source>
</evidence>
<evidence type="ECO:0000256" key="5">
    <source>
        <dbReference type="ARBA" id="ARBA00023012"/>
    </source>
</evidence>
<dbReference type="Proteomes" id="UP000322876">
    <property type="component" value="Unassembled WGS sequence"/>
</dbReference>
<dbReference type="InterPro" id="IPR050736">
    <property type="entry name" value="Sensor_HK_Regulatory"/>
</dbReference>
<dbReference type="PROSITE" id="PS50109">
    <property type="entry name" value="HIS_KIN"/>
    <property type="match status" value="1"/>
</dbReference>
<keyword evidence="7" id="KW-0812">Transmembrane</keyword>
<dbReference type="InterPro" id="IPR036890">
    <property type="entry name" value="HATPase_C_sf"/>
</dbReference>
<keyword evidence="10" id="KW-1185">Reference proteome</keyword>
<dbReference type="SUPFAM" id="SSF55874">
    <property type="entry name" value="ATPase domain of HSP90 chaperone/DNA topoisomerase II/histidine kinase"/>
    <property type="match status" value="1"/>
</dbReference>
<dbReference type="InterPro" id="IPR003661">
    <property type="entry name" value="HisK_dim/P_dom"/>
</dbReference>
<feature type="transmembrane region" description="Helical" evidence="7">
    <location>
        <begin position="28"/>
        <end position="45"/>
    </location>
</feature>
<evidence type="ECO:0000313" key="9">
    <source>
        <dbReference type="EMBL" id="KAA0257959.1"/>
    </source>
</evidence>
<evidence type="ECO:0000313" key="10">
    <source>
        <dbReference type="Proteomes" id="UP000322876"/>
    </source>
</evidence>
<dbReference type="CDD" id="cd00082">
    <property type="entry name" value="HisKA"/>
    <property type="match status" value="1"/>
</dbReference>
<keyword evidence="4 9" id="KW-0418">Kinase</keyword>
<dbReference type="Pfam" id="PF00512">
    <property type="entry name" value="HisKA"/>
    <property type="match status" value="1"/>
</dbReference>
<sequence>MLYILSVISTVFVTLVYFSLKSKNISYIPDIIITSYLFILTFFIIKKLKETESELKNKIEALNTTTNELKTSNEELQALNLQLLKSKKEYEKLANYHNNILINMNHELKTPLNSIIGFTTLLINDYESLSKEDIINSLKLIDESAKRLNLMLSNIINLSKQPSGDIESEKKCGSCKYVIESLISTIKGLIKSNMKVVFNYNLPDTLPDVIYDEKIVNNILLNIALASVISTEKGVIELQIQSDPDFLIIEITDTGKPFNLDKVKNYFLTKSTDINTNEPEYKLFLSKQLAINNNIDLILENTQFGNKYILKLKRC</sequence>
<evidence type="ECO:0000256" key="3">
    <source>
        <dbReference type="ARBA" id="ARBA00022679"/>
    </source>
</evidence>
<dbReference type="EMBL" id="VFJB01000005">
    <property type="protein sequence ID" value="KAA0257959.1"/>
    <property type="molecule type" value="Genomic_DNA"/>
</dbReference>
<keyword evidence="3" id="KW-0808">Transferase</keyword>
<dbReference type="InterPro" id="IPR036097">
    <property type="entry name" value="HisK_dim/P_sf"/>
</dbReference>
<evidence type="ECO:0000256" key="4">
    <source>
        <dbReference type="ARBA" id="ARBA00022777"/>
    </source>
</evidence>
<gene>
    <name evidence="9" type="ORF">FHQ18_06085</name>
</gene>
<name>A0A5A8F3L2_9BACT</name>
<proteinExistence type="predicted"/>
<dbReference type="SMART" id="SM00388">
    <property type="entry name" value="HisKA"/>
    <property type="match status" value="1"/>
</dbReference>
<dbReference type="GO" id="GO:0000155">
    <property type="term" value="F:phosphorelay sensor kinase activity"/>
    <property type="evidence" value="ECO:0007669"/>
    <property type="project" value="InterPro"/>
</dbReference>
<dbReference type="InterPro" id="IPR005467">
    <property type="entry name" value="His_kinase_dom"/>
</dbReference>
<dbReference type="EC" id="2.7.13.3" evidence="2"/>
<dbReference type="PANTHER" id="PTHR43711">
    <property type="entry name" value="TWO-COMPONENT HISTIDINE KINASE"/>
    <property type="match status" value="1"/>
</dbReference>
<keyword evidence="7" id="KW-0472">Membrane</keyword>
<evidence type="ECO:0000259" key="8">
    <source>
        <dbReference type="PROSITE" id="PS50109"/>
    </source>
</evidence>
<evidence type="ECO:0000256" key="7">
    <source>
        <dbReference type="SAM" id="Phobius"/>
    </source>
</evidence>
<dbReference type="RefSeq" id="WP_149266280.1">
    <property type="nucleotide sequence ID" value="NZ_VFJB01000005.1"/>
</dbReference>
<evidence type="ECO:0000256" key="2">
    <source>
        <dbReference type="ARBA" id="ARBA00012438"/>
    </source>
</evidence>
<feature type="coiled-coil region" evidence="6">
    <location>
        <begin position="45"/>
        <end position="93"/>
    </location>
</feature>
<keyword evidence="5" id="KW-0902">Two-component regulatory system</keyword>
<feature type="domain" description="Histidine kinase" evidence="8">
    <location>
        <begin position="103"/>
        <end position="315"/>
    </location>
</feature>
<organism evidence="9 10">
    <name type="scientific">Deferribacter autotrophicus</name>
    <dbReference type="NCBI Taxonomy" id="500465"/>
    <lineage>
        <taxon>Bacteria</taxon>
        <taxon>Pseudomonadati</taxon>
        <taxon>Deferribacterota</taxon>
        <taxon>Deferribacteres</taxon>
        <taxon>Deferribacterales</taxon>
        <taxon>Deferribacteraceae</taxon>
        <taxon>Deferribacter</taxon>
    </lineage>
</organism>